<proteinExistence type="inferred from homology"/>
<keyword evidence="4" id="KW-0808">Transferase</keyword>
<dbReference type="GO" id="GO:0009247">
    <property type="term" value="P:glycolipid biosynthetic process"/>
    <property type="evidence" value="ECO:0007669"/>
    <property type="project" value="InterPro"/>
</dbReference>
<feature type="domain" description="Glycosyl transferase family 28 C-terminal" evidence="5">
    <location>
        <begin position="93"/>
        <end position="248"/>
    </location>
</feature>
<dbReference type="GO" id="GO:0016758">
    <property type="term" value="F:hexosyltransferase activity"/>
    <property type="evidence" value="ECO:0007669"/>
    <property type="project" value="InterPro"/>
</dbReference>
<evidence type="ECO:0000259" key="5">
    <source>
        <dbReference type="Pfam" id="PF04101"/>
    </source>
</evidence>
<dbReference type="PANTHER" id="PTHR43025">
    <property type="entry name" value="MONOGALACTOSYLDIACYLGLYCEROL SYNTHASE"/>
    <property type="match status" value="1"/>
</dbReference>
<reference evidence="7" key="1">
    <citation type="submission" date="2018-06" db="EMBL/GenBank/DDBJ databases">
        <authorList>
            <person name="Zhirakovskaya E."/>
        </authorList>
    </citation>
    <scope>NUCLEOTIDE SEQUENCE</scope>
</reference>
<gene>
    <name evidence="7" type="ORF">MNBD_BACTEROID05-425</name>
</gene>
<evidence type="ECO:0000256" key="1">
    <source>
        <dbReference type="ARBA" id="ARBA00004370"/>
    </source>
</evidence>
<organism evidence="7">
    <name type="scientific">hydrothermal vent metagenome</name>
    <dbReference type="NCBI Taxonomy" id="652676"/>
    <lineage>
        <taxon>unclassified sequences</taxon>
        <taxon>metagenomes</taxon>
        <taxon>ecological metagenomes</taxon>
    </lineage>
</organism>
<evidence type="ECO:0000259" key="6">
    <source>
        <dbReference type="Pfam" id="PF06925"/>
    </source>
</evidence>
<dbReference type="PANTHER" id="PTHR43025:SF3">
    <property type="entry name" value="MONOGALACTOSYLDIACYLGLYCEROL SYNTHASE 1, CHLOROPLASTIC"/>
    <property type="match status" value="1"/>
</dbReference>
<dbReference type="InterPro" id="IPR050519">
    <property type="entry name" value="Glycosyltransf_28_UgtP"/>
</dbReference>
<protein>
    <submittedName>
        <fullName evidence="7">Uncharacterized protein</fullName>
    </submittedName>
</protein>
<comment type="subcellular location">
    <subcellularLocation>
        <location evidence="1">Membrane</location>
    </subcellularLocation>
</comment>
<dbReference type="SUPFAM" id="SSF53756">
    <property type="entry name" value="UDP-Glycosyltransferase/glycogen phosphorylase"/>
    <property type="match status" value="1"/>
</dbReference>
<dbReference type="InterPro" id="IPR009695">
    <property type="entry name" value="Diacylglyc_glucosyltr_N"/>
</dbReference>
<dbReference type="InterPro" id="IPR007235">
    <property type="entry name" value="Glyco_trans_28_C"/>
</dbReference>
<dbReference type="Pfam" id="PF06925">
    <property type="entry name" value="MGDG_synth"/>
    <property type="match status" value="1"/>
</dbReference>
<dbReference type="GO" id="GO:0016020">
    <property type="term" value="C:membrane"/>
    <property type="evidence" value="ECO:0007669"/>
    <property type="project" value="UniProtKB-SubCell"/>
</dbReference>
<sequence>FPCGMVADFKRKNNLDFKLIGVLTDFAPHSFWVNEGVDYYVVPSDDARKRFITKGVDSQRIKIYGIPLKKKFAEKGDINLIASKLGLDSKLPTILIMGGGHGLGPMKNIVKSLIKIKKDFQIIAILGTNKTIIRRMKKFTKNVEKKVLVYEFANNVDELMDLATLVITKPGGITTAECLAKGVPMLINNPIPGQEMRNADFLIKNGIGIRIDDASDIGEEVEILLNSSQRLKQMKQAALKHANPNSAKDIARLILDPCVQPSLSQKNLQSPLDQYV</sequence>
<dbReference type="Pfam" id="PF04101">
    <property type="entry name" value="Glyco_tran_28_C"/>
    <property type="match status" value="1"/>
</dbReference>
<evidence type="ECO:0000313" key="7">
    <source>
        <dbReference type="EMBL" id="VAW12173.1"/>
    </source>
</evidence>
<evidence type="ECO:0000256" key="2">
    <source>
        <dbReference type="ARBA" id="ARBA00006962"/>
    </source>
</evidence>
<name>A0A3B0T7X1_9ZZZZ</name>
<accession>A0A3B0T7X1</accession>
<dbReference type="AlphaFoldDB" id="A0A3B0T7X1"/>
<feature type="domain" description="Diacylglycerol glucosyltransferase N-terminal" evidence="6">
    <location>
        <begin position="10"/>
        <end position="67"/>
    </location>
</feature>
<keyword evidence="3" id="KW-0328">Glycosyltransferase</keyword>
<feature type="non-terminal residue" evidence="7">
    <location>
        <position position="1"/>
    </location>
</feature>
<comment type="similarity">
    <text evidence="2">Belongs to the glycosyltransferase 28 family.</text>
</comment>
<evidence type="ECO:0000256" key="3">
    <source>
        <dbReference type="ARBA" id="ARBA00022676"/>
    </source>
</evidence>
<dbReference type="EMBL" id="UOEN01000083">
    <property type="protein sequence ID" value="VAW12173.1"/>
    <property type="molecule type" value="Genomic_DNA"/>
</dbReference>
<dbReference type="Gene3D" id="3.40.50.2000">
    <property type="entry name" value="Glycogen Phosphorylase B"/>
    <property type="match status" value="1"/>
</dbReference>
<evidence type="ECO:0000256" key="4">
    <source>
        <dbReference type="ARBA" id="ARBA00022679"/>
    </source>
</evidence>